<feature type="region of interest" description="Disordered" evidence="1">
    <location>
        <begin position="187"/>
        <end position="222"/>
    </location>
</feature>
<dbReference type="AlphaFoldDB" id="U6K4E7"/>
<name>U6K4E7_9EIME</name>
<dbReference type="OrthoDB" id="348014at2759"/>
<evidence type="ECO:0000313" key="4">
    <source>
        <dbReference type="Proteomes" id="UP000030744"/>
    </source>
</evidence>
<evidence type="ECO:0000313" key="3">
    <source>
        <dbReference type="EMBL" id="CDJ30633.1"/>
    </source>
</evidence>
<accession>U6K4E7</accession>
<dbReference type="VEuPathDB" id="ToxoDB:EMH_0030130"/>
<proteinExistence type="predicted"/>
<feature type="transmembrane region" description="Helical" evidence="2">
    <location>
        <begin position="56"/>
        <end position="74"/>
    </location>
</feature>
<reference evidence="3" key="2">
    <citation type="submission" date="2013-10" db="EMBL/GenBank/DDBJ databases">
        <authorList>
            <person name="Aslett M."/>
        </authorList>
    </citation>
    <scope>NUCLEOTIDE SEQUENCE [LARGE SCALE GENOMIC DNA]</scope>
    <source>
        <strain evidence="3">Houghton</strain>
    </source>
</reference>
<reference evidence="3" key="1">
    <citation type="submission" date="2013-10" db="EMBL/GenBank/DDBJ databases">
        <title>Genomic analysis of the causative agents of coccidiosis in chickens.</title>
        <authorList>
            <person name="Reid A.J."/>
            <person name="Blake D."/>
            <person name="Billington K."/>
            <person name="Browne H."/>
            <person name="Dunn M."/>
            <person name="Hung S."/>
            <person name="Kawahara F."/>
            <person name="Miranda-Saavedra D."/>
            <person name="Mourier T."/>
            <person name="Nagra H."/>
            <person name="Otto T.D."/>
            <person name="Rawlings N."/>
            <person name="Sanchez A."/>
            <person name="Sanders M."/>
            <person name="Subramaniam C."/>
            <person name="Tay Y."/>
            <person name="Dear P."/>
            <person name="Doerig C."/>
            <person name="Gruber A."/>
            <person name="Parkinson J."/>
            <person name="Shirley M."/>
            <person name="Wan K.L."/>
            <person name="Berriman M."/>
            <person name="Tomley F."/>
            <person name="Pain A."/>
        </authorList>
    </citation>
    <scope>NUCLEOTIDE SEQUENCE [LARGE SCALE GENOMIC DNA]</scope>
    <source>
        <strain evidence="3">Houghton</strain>
    </source>
</reference>
<protein>
    <submittedName>
        <fullName evidence="3">Uncharacterized protein</fullName>
    </submittedName>
</protein>
<evidence type="ECO:0000256" key="2">
    <source>
        <dbReference type="SAM" id="Phobius"/>
    </source>
</evidence>
<dbReference type="EMBL" id="HG682664">
    <property type="protein sequence ID" value="CDJ30633.1"/>
    <property type="molecule type" value="Genomic_DNA"/>
</dbReference>
<keyword evidence="2" id="KW-0472">Membrane</keyword>
<dbReference type="GeneID" id="25377838"/>
<feature type="region of interest" description="Disordered" evidence="1">
    <location>
        <begin position="487"/>
        <end position="553"/>
    </location>
</feature>
<evidence type="ECO:0000256" key="1">
    <source>
        <dbReference type="SAM" id="MobiDB-lite"/>
    </source>
</evidence>
<keyword evidence="2" id="KW-0812">Transmembrane</keyword>
<feature type="compositionally biased region" description="Polar residues" evidence="1">
    <location>
        <begin position="497"/>
        <end position="510"/>
    </location>
</feature>
<keyword evidence="2" id="KW-1133">Transmembrane helix</keyword>
<feature type="region of interest" description="Disordered" evidence="1">
    <location>
        <begin position="629"/>
        <end position="717"/>
    </location>
</feature>
<dbReference type="Proteomes" id="UP000030744">
    <property type="component" value="Unassembled WGS sequence"/>
</dbReference>
<dbReference type="RefSeq" id="XP_013353198.1">
    <property type="nucleotide sequence ID" value="XM_013497744.1"/>
</dbReference>
<organism evidence="3 4">
    <name type="scientific">Eimeria mitis</name>
    <dbReference type="NCBI Taxonomy" id="44415"/>
    <lineage>
        <taxon>Eukaryota</taxon>
        <taxon>Sar</taxon>
        <taxon>Alveolata</taxon>
        <taxon>Apicomplexa</taxon>
        <taxon>Conoidasida</taxon>
        <taxon>Coccidia</taxon>
        <taxon>Eucoccidiorida</taxon>
        <taxon>Eimeriorina</taxon>
        <taxon>Eimeriidae</taxon>
        <taxon>Eimeria</taxon>
    </lineage>
</organism>
<sequence>MIPHSRRVVGNALSSFGKIEQALVADSKGQTADDCESRETCLRSRLNRLSSYSSSSVRLLGVTFISLAVIYFLLRCFDLTRERYRVARLTRSLAAGGVGACHGDEEDGEDAEWGERWNRAPEGTAMERWTREYSFDFPVRQGEGTLRLRSMPTVSTVGGFRGGRGVVADRELATTASQTAGFAEELKKKEHSAGGRAASQYPQPSGVPPPGPGGLGRGKYGGEQNEMDARLLQGETWEMWEGRNLPRYAEVRLESVFKRMGEAASACRSLLGVLTQSQQLRLSYEVMRLLSLELGAISLVPQHLEHLRSNLGDTIIKLGIDVLQRSVGLPSIDAYREPVCELITLVRELQQPRLTTEENVAHRYRKKMLAILQTATAVVGYCLGLVERLLKFKNGESLALPSSLFEQQMNVLKALYDVHSAQVSMDASLRYYIVDCQKRTRIYLILGLRHLEIRSNKLPPLREMVDKIHAVVANAGGLLPAPEIPHANCDTPVASPSRASEQLHSLSEFPSGTHGDKQQGKTLTHGLSLPRSAGVTGSHGLQPRASSSQVSHPVFPPSRVGHHAHQRTQTHPLPSLFPHPRFNHFLSVVHPQAHDTYPKPSQTTTKIGLESMLPMLTSVSERGNVSWPPPPYLGAWQEPEPQTHPHHQRSGPAPPEASAHAAVPGYPSYGRYSTSDQAARPPLPSAAAGPAGRVSGGAAGWHYGTTHGGTSQHQEAEPVERVGGLLGELLKGGLKIEDVFPDEKPAQL</sequence>
<keyword evidence="4" id="KW-1185">Reference proteome</keyword>
<gene>
    <name evidence="3" type="ORF">EMH_0030130</name>
</gene>